<dbReference type="EMBL" id="HBKN01006470">
    <property type="protein sequence ID" value="CAE2261453.1"/>
    <property type="molecule type" value="Transcribed_RNA"/>
</dbReference>
<organism evidence="3">
    <name type="scientific">Guillardia theta</name>
    <name type="common">Cryptophyte</name>
    <name type="synonym">Cryptomonas phi</name>
    <dbReference type="NCBI Taxonomy" id="55529"/>
    <lineage>
        <taxon>Eukaryota</taxon>
        <taxon>Cryptophyceae</taxon>
        <taxon>Pyrenomonadales</taxon>
        <taxon>Geminigeraceae</taxon>
        <taxon>Guillardia</taxon>
    </lineage>
</organism>
<keyword evidence="1" id="KW-0040">ANK repeat</keyword>
<protein>
    <submittedName>
        <fullName evidence="3">Uncharacterized protein</fullName>
    </submittedName>
</protein>
<dbReference type="Gene3D" id="1.25.40.20">
    <property type="entry name" value="Ankyrin repeat-containing domain"/>
    <property type="match status" value="1"/>
</dbReference>
<reference evidence="3" key="1">
    <citation type="submission" date="2021-01" db="EMBL/GenBank/DDBJ databases">
        <authorList>
            <person name="Corre E."/>
            <person name="Pelletier E."/>
            <person name="Niang G."/>
            <person name="Scheremetjew M."/>
            <person name="Finn R."/>
            <person name="Kale V."/>
            <person name="Holt S."/>
            <person name="Cochrane G."/>
            <person name="Meng A."/>
            <person name="Brown T."/>
            <person name="Cohen L."/>
        </authorList>
    </citation>
    <scope>NUCLEOTIDE SEQUENCE</scope>
    <source>
        <strain evidence="3">CCMP 2712</strain>
    </source>
</reference>
<feature type="repeat" description="ANK" evidence="1">
    <location>
        <begin position="7"/>
        <end position="39"/>
    </location>
</feature>
<dbReference type="InterPro" id="IPR036770">
    <property type="entry name" value="Ankyrin_rpt-contain_sf"/>
</dbReference>
<accession>A0A7S4JFL7</accession>
<dbReference type="SUPFAM" id="SSF48403">
    <property type="entry name" value="Ankyrin repeat"/>
    <property type="match status" value="1"/>
</dbReference>
<evidence type="ECO:0000313" key="3">
    <source>
        <dbReference type="EMBL" id="CAE2261453.1"/>
    </source>
</evidence>
<proteinExistence type="predicted"/>
<sequence>MPTRPADDSTALHISVFHGKDTTTKKLVQLGASLTSINKHKHNALDLAEYRRWPELANFLRTEMKLPPSETDWDDEEQKFREVKQQCIDRMATELERRMRSEMQLDEGHEGPANPPKLHPKAENEIRKIIEGHAHEEALTLMRKKK</sequence>
<name>A0A7S4JFL7_GUITH</name>
<evidence type="ECO:0000256" key="2">
    <source>
        <dbReference type="SAM" id="MobiDB-lite"/>
    </source>
</evidence>
<gene>
    <name evidence="3" type="ORF">GTHE00462_LOCUS5168</name>
</gene>
<feature type="region of interest" description="Disordered" evidence="2">
    <location>
        <begin position="102"/>
        <end position="123"/>
    </location>
</feature>
<dbReference type="InterPro" id="IPR002110">
    <property type="entry name" value="Ankyrin_rpt"/>
</dbReference>
<evidence type="ECO:0000256" key="1">
    <source>
        <dbReference type="PROSITE-ProRule" id="PRU00023"/>
    </source>
</evidence>
<dbReference type="PROSITE" id="PS50088">
    <property type="entry name" value="ANK_REPEAT"/>
    <property type="match status" value="1"/>
</dbReference>
<dbReference type="AlphaFoldDB" id="A0A7S4JFL7"/>